<dbReference type="AlphaFoldDB" id="A0A5C8UKR9"/>
<dbReference type="RefSeq" id="WP_147784602.1">
    <property type="nucleotide sequence ID" value="NZ_VRMG01000010.1"/>
</dbReference>
<dbReference type="Proteomes" id="UP000321379">
    <property type="component" value="Unassembled WGS sequence"/>
</dbReference>
<comment type="caution">
    <text evidence="2">The sequence shown here is derived from an EMBL/GenBank/DDBJ whole genome shotgun (WGS) entry which is preliminary data.</text>
</comment>
<protein>
    <submittedName>
        <fullName evidence="2">Nuclear transport factor 2 family protein</fullName>
    </submittedName>
</protein>
<reference evidence="2 3" key="1">
    <citation type="submission" date="2019-08" db="EMBL/GenBank/DDBJ databases">
        <title>Bacterial whole genome sequence for Glaciihabitans sp. CHu50b-6-2.</title>
        <authorList>
            <person name="Jin L."/>
        </authorList>
    </citation>
    <scope>NUCLEOTIDE SEQUENCE [LARGE SCALE GENOMIC DNA]</scope>
    <source>
        <strain evidence="2 3">CHu50b-6-2</strain>
    </source>
</reference>
<organism evidence="2 3">
    <name type="scientific">Lacisediminihabitans profunda</name>
    <dbReference type="NCBI Taxonomy" id="2594790"/>
    <lineage>
        <taxon>Bacteria</taxon>
        <taxon>Bacillati</taxon>
        <taxon>Actinomycetota</taxon>
        <taxon>Actinomycetes</taxon>
        <taxon>Micrococcales</taxon>
        <taxon>Microbacteriaceae</taxon>
        <taxon>Lacisediminihabitans</taxon>
    </lineage>
</organism>
<evidence type="ECO:0000259" key="1">
    <source>
        <dbReference type="Pfam" id="PF13577"/>
    </source>
</evidence>
<dbReference type="SUPFAM" id="SSF54427">
    <property type="entry name" value="NTF2-like"/>
    <property type="match status" value="1"/>
</dbReference>
<evidence type="ECO:0000313" key="2">
    <source>
        <dbReference type="EMBL" id="TXN28932.1"/>
    </source>
</evidence>
<dbReference type="Gene3D" id="3.10.450.50">
    <property type="match status" value="1"/>
</dbReference>
<dbReference type="InterPro" id="IPR037401">
    <property type="entry name" value="SnoaL-like"/>
</dbReference>
<evidence type="ECO:0000313" key="3">
    <source>
        <dbReference type="Proteomes" id="UP000321379"/>
    </source>
</evidence>
<proteinExistence type="predicted"/>
<dbReference type="EMBL" id="VRMG01000010">
    <property type="protein sequence ID" value="TXN28932.1"/>
    <property type="molecule type" value="Genomic_DNA"/>
</dbReference>
<sequence length="157" mass="17244">MKKRARLAAVLEIQQLVAEFAYRLDIGGGLSVHELFADDGEYSIDGEALTGQAVIATAFAERQARGPRVSRHLFTNLRFASVRSEEAVLTASMVLYAANGVPVLDSHPPLLVADFDAVVHRVDRRWRFRRLALASIFRGSGELVTPIQATPRTKGSQ</sequence>
<feature type="domain" description="SnoaL-like" evidence="1">
    <location>
        <begin position="6"/>
        <end position="131"/>
    </location>
</feature>
<dbReference type="Pfam" id="PF13577">
    <property type="entry name" value="SnoaL_4"/>
    <property type="match status" value="1"/>
</dbReference>
<dbReference type="InterPro" id="IPR032710">
    <property type="entry name" value="NTF2-like_dom_sf"/>
</dbReference>
<accession>A0A5C8UKR9</accession>
<name>A0A5C8UKR9_9MICO</name>
<gene>
    <name evidence="2" type="ORF">FVP33_15530</name>
</gene>
<keyword evidence="3" id="KW-1185">Reference proteome</keyword>